<name>A0A455UEJ6_9GAMM</name>
<accession>A0A455UEJ6</accession>
<sequence>MHAYLVNPIKPIEGTLHGESATGAPHTVESIELFGVGLCHATYRQGGMPTIGIAAKTTPSVEKNIGQWRAKH</sequence>
<gene>
    <name evidence="1" type="ORF">HSBAA_39950</name>
</gene>
<evidence type="ECO:0000313" key="2">
    <source>
        <dbReference type="Proteomes" id="UP000320231"/>
    </source>
</evidence>
<organism evidence="1 2">
    <name type="scientific">Vreelandella sulfidaeris</name>
    <dbReference type="NCBI Taxonomy" id="115553"/>
    <lineage>
        <taxon>Bacteria</taxon>
        <taxon>Pseudomonadati</taxon>
        <taxon>Pseudomonadota</taxon>
        <taxon>Gammaproteobacteria</taxon>
        <taxon>Oceanospirillales</taxon>
        <taxon>Halomonadaceae</taxon>
        <taxon>Vreelandella</taxon>
    </lineage>
</organism>
<dbReference type="KEGG" id="hsr:HSBAA_39950"/>
<dbReference type="AlphaFoldDB" id="A0A455UEJ6"/>
<evidence type="ECO:0000313" key="1">
    <source>
        <dbReference type="EMBL" id="BBI62689.1"/>
    </source>
</evidence>
<protein>
    <submittedName>
        <fullName evidence="1">Uncharacterized protein</fullName>
    </submittedName>
</protein>
<reference evidence="1 2" key="1">
    <citation type="journal article" date="2019" name="Microbiol. Resour. Announc.">
        <title>Complete Genome Sequence of Halomonas sulfidaeris Strain Esulfide1 Isolated from a Metal Sulfide Rock at a Depth of 2,200 Meters, Obtained Using Nanopore Sequencing.</title>
        <authorList>
            <person name="Saito M."/>
            <person name="Nishigata A."/>
            <person name="Galipon J."/>
            <person name="Arakawa K."/>
        </authorList>
    </citation>
    <scope>NUCLEOTIDE SEQUENCE [LARGE SCALE GENOMIC DNA]</scope>
    <source>
        <strain evidence="1 2">ATCC BAA-803</strain>
    </source>
</reference>
<proteinExistence type="predicted"/>
<dbReference type="EMBL" id="AP019514">
    <property type="protein sequence ID" value="BBI62689.1"/>
    <property type="molecule type" value="Genomic_DNA"/>
</dbReference>
<dbReference type="Proteomes" id="UP000320231">
    <property type="component" value="Chromosome"/>
</dbReference>